<reference evidence="1" key="1">
    <citation type="submission" date="2020-05" db="EMBL/GenBank/DDBJ databases">
        <authorList>
            <person name="Chiriac C."/>
            <person name="Salcher M."/>
            <person name="Ghai R."/>
            <person name="Kavagutti S V."/>
        </authorList>
    </citation>
    <scope>NUCLEOTIDE SEQUENCE</scope>
</reference>
<accession>A0A6J7X1Y2</accession>
<name>A0A6J7X1Y2_9CAUD</name>
<dbReference type="EMBL" id="LR798334">
    <property type="protein sequence ID" value="CAB5224120.1"/>
    <property type="molecule type" value="Genomic_DNA"/>
</dbReference>
<evidence type="ECO:0000313" key="1">
    <source>
        <dbReference type="EMBL" id="CAB5224120.1"/>
    </source>
</evidence>
<gene>
    <name evidence="1" type="ORF">UFOVP735_31</name>
</gene>
<proteinExistence type="predicted"/>
<protein>
    <submittedName>
        <fullName evidence="1">Uncharacterized protein</fullName>
    </submittedName>
</protein>
<organism evidence="1">
    <name type="scientific">uncultured Caudovirales phage</name>
    <dbReference type="NCBI Taxonomy" id="2100421"/>
    <lineage>
        <taxon>Viruses</taxon>
        <taxon>Duplodnaviria</taxon>
        <taxon>Heunggongvirae</taxon>
        <taxon>Uroviricota</taxon>
        <taxon>Caudoviricetes</taxon>
        <taxon>Peduoviridae</taxon>
        <taxon>Maltschvirus</taxon>
        <taxon>Maltschvirus maltsch</taxon>
    </lineage>
</organism>
<sequence>MQEFAESAELDRRVLEVVAKILAKSPRAVLIAWEDDGSFGVTAIPFSRALIKGMVDTAFDAVFGDEVPADDEDAD</sequence>